<dbReference type="SUPFAM" id="SSF52540">
    <property type="entry name" value="P-loop containing nucleoside triphosphate hydrolases"/>
    <property type="match status" value="1"/>
</dbReference>
<dbReference type="Gene3D" id="3.40.50.300">
    <property type="entry name" value="P-loop containing nucleotide triphosphate hydrolases"/>
    <property type="match status" value="2"/>
</dbReference>
<evidence type="ECO:0000313" key="2">
    <source>
        <dbReference type="EMBL" id="KAK4441816.1"/>
    </source>
</evidence>
<dbReference type="Proteomes" id="UP001293254">
    <property type="component" value="Unassembled WGS sequence"/>
</dbReference>
<dbReference type="InterPro" id="IPR004468">
    <property type="entry name" value="CTP_synthase"/>
</dbReference>
<accession>A0AAE2D0Y7</accession>
<sequence>MAIGRTRVGRVKTRYEGKATAVEVDESAPIAFLNASATATETDTFALPASSLPENICRQIFFQKSKHLTQNLGRITRQKECIRYTMKYVLITGGVVSGLGKGVTASRIGVLLKACGLRDTSIKIDPYLNMDAGTMSPFEHGEVFVLDDGGEVSHPSLYLLPGDAATTGTERRLTGKDRTGRPKLKVVPHITDAIRNSIASVSRIPVDGKEGPADVFVVELGGTVAPVGEHKTEIITILPCIC</sequence>
<gene>
    <name evidence="2" type="ORF">Salat_0516500</name>
</gene>
<dbReference type="PANTHER" id="PTHR11550">
    <property type="entry name" value="CTP SYNTHASE"/>
    <property type="match status" value="1"/>
</dbReference>
<dbReference type="Pfam" id="PF06418">
    <property type="entry name" value="CTP_synth_N"/>
    <property type="match status" value="1"/>
</dbReference>
<dbReference type="GO" id="GO:0006241">
    <property type="term" value="P:CTP biosynthetic process"/>
    <property type="evidence" value="ECO:0007669"/>
    <property type="project" value="TreeGrafter"/>
</dbReference>
<dbReference type="InterPro" id="IPR027417">
    <property type="entry name" value="P-loop_NTPase"/>
</dbReference>
<feature type="domain" description="CTP synthase N-terminal" evidence="1">
    <location>
        <begin position="87"/>
        <end position="152"/>
    </location>
</feature>
<organism evidence="2 3">
    <name type="scientific">Sesamum alatum</name>
    <dbReference type="NCBI Taxonomy" id="300844"/>
    <lineage>
        <taxon>Eukaryota</taxon>
        <taxon>Viridiplantae</taxon>
        <taxon>Streptophyta</taxon>
        <taxon>Embryophyta</taxon>
        <taxon>Tracheophyta</taxon>
        <taxon>Spermatophyta</taxon>
        <taxon>Magnoliopsida</taxon>
        <taxon>eudicotyledons</taxon>
        <taxon>Gunneridae</taxon>
        <taxon>Pentapetalae</taxon>
        <taxon>asterids</taxon>
        <taxon>lamiids</taxon>
        <taxon>Lamiales</taxon>
        <taxon>Pedaliaceae</taxon>
        <taxon>Sesamum</taxon>
    </lineage>
</organism>
<dbReference type="GO" id="GO:0019856">
    <property type="term" value="P:pyrimidine nucleobase biosynthetic process"/>
    <property type="evidence" value="ECO:0007669"/>
    <property type="project" value="TreeGrafter"/>
</dbReference>
<reference evidence="2" key="2">
    <citation type="journal article" date="2024" name="Plant">
        <title>Genomic evolution and insights into agronomic trait innovations of Sesamum species.</title>
        <authorList>
            <person name="Miao H."/>
            <person name="Wang L."/>
            <person name="Qu L."/>
            <person name="Liu H."/>
            <person name="Sun Y."/>
            <person name="Le M."/>
            <person name="Wang Q."/>
            <person name="Wei S."/>
            <person name="Zheng Y."/>
            <person name="Lin W."/>
            <person name="Duan Y."/>
            <person name="Cao H."/>
            <person name="Xiong S."/>
            <person name="Wang X."/>
            <person name="Wei L."/>
            <person name="Li C."/>
            <person name="Ma Q."/>
            <person name="Ju M."/>
            <person name="Zhao R."/>
            <person name="Li G."/>
            <person name="Mu C."/>
            <person name="Tian Q."/>
            <person name="Mei H."/>
            <person name="Zhang T."/>
            <person name="Gao T."/>
            <person name="Zhang H."/>
        </authorList>
    </citation>
    <scope>NUCLEOTIDE SEQUENCE</scope>
    <source>
        <strain evidence="2">3651</strain>
    </source>
</reference>
<protein>
    <submittedName>
        <fullName evidence="2">CTP synthase</fullName>
    </submittedName>
</protein>
<evidence type="ECO:0000259" key="1">
    <source>
        <dbReference type="Pfam" id="PF06418"/>
    </source>
</evidence>
<dbReference type="GO" id="GO:0042802">
    <property type="term" value="F:identical protein binding"/>
    <property type="evidence" value="ECO:0007669"/>
    <property type="project" value="TreeGrafter"/>
</dbReference>
<dbReference type="GO" id="GO:0003883">
    <property type="term" value="F:CTP synthase activity"/>
    <property type="evidence" value="ECO:0007669"/>
    <property type="project" value="InterPro"/>
</dbReference>
<dbReference type="AlphaFoldDB" id="A0AAE2D0Y7"/>
<dbReference type="PANTHER" id="PTHR11550:SF40">
    <property type="entry name" value="CTP SYNTHASE"/>
    <property type="match status" value="1"/>
</dbReference>
<reference evidence="2" key="1">
    <citation type="submission" date="2020-06" db="EMBL/GenBank/DDBJ databases">
        <authorList>
            <person name="Li T."/>
            <person name="Hu X."/>
            <person name="Zhang T."/>
            <person name="Song X."/>
            <person name="Zhang H."/>
            <person name="Dai N."/>
            <person name="Sheng W."/>
            <person name="Hou X."/>
            <person name="Wei L."/>
        </authorList>
    </citation>
    <scope>NUCLEOTIDE SEQUENCE</scope>
    <source>
        <strain evidence="2">3651</strain>
        <tissue evidence="2">Leaf</tissue>
    </source>
</reference>
<keyword evidence="3" id="KW-1185">Reference proteome</keyword>
<proteinExistence type="predicted"/>
<comment type="caution">
    <text evidence="2">The sequence shown here is derived from an EMBL/GenBank/DDBJ whole genome shotgun (WGS) entry which is preliminary data.</text>
</comment>
<name>A0AAE2D0Y7_9LAMI</name>
<dbReference type="EMBL" id="JACGWO010000001">
    <property type="protein sequence ID" value="KAK4441816.1"/>
    <property type="molecule type" value="Genomic_DNA"/>
</dbReference>
<evidence type="ECO:0000313" key="3">
    <source>
        <dbReference type="Proteomes" id="UP001293254"/>
    </source>
</evidence>
<dbReference type="InterPro" id="IPR017456">
    <property type="entry name" value="CTP_synthase_N"/>
</dbReference>